<name>B5VJK1_YEAS6</name>
<organism evidence="1 2">
    <name type="scientific">Saccharomyces cerevisiae (strain AWRI1631)</name>
    <name type="common">Baker's yeast</name>
    <dbReference type="NCBI Taxonomy" id="545124"/>
    <lineage>
        <taxon>Eukaryota</taxon>
        <taxon>Fungi</taxon>
        <taxon>Dikarya</taxon>
        <taxon>Ascomycota</taxon>
        <taxon>Saccharomycotina</taxon>
        <taxon>Saccharomycetes</taxon>
        <taxon>Saccharomycetales</taxon>
        <taxon>Saccharomycetaceae</taxon>
        <taxon>Saccharomyces</taxon>
    </lineage>
</organism>
<accession>B5VJK1</accession>
<evidence type="ECO:0000313" key="1">
    <source>
        <dbReference type="EMBL" id="EDZ71890.1"/>
    </source>
</evidence>
<dbReference type="AlphaFoldDB" id="B5VJK1"/>
<gene>
    <name evidence="1" type="ORF">AWRI1631_74820</name>
</gene>
<evidence type="ECO:0000313" key="2">
    <source>
        <dbReference type="Proteomes" id="UP000008988"/>
    </source>
</evidence>
<protein>
    <submittedName>
        <fullName evidence="1">Uncharacterized protein</fullName>
    </submittedName>
</protein>
<reference evidence="1 2" key="1">
    <citation type="journal article" date="2008" name="FEMS Yeast Res.">
        <title>Comparative genome analysis of a Saccharomyces cerevisiae wine strain.</title>
        <authorList>
            <person name="Borneman A.R."/>
            <person name="Forgan A.H."/>
            <person name="Pretorius I.S."/>
            <person name="Chambers P.J."/>
        </authorList>
    </citation>
    <scope>NUCLEOTIDE SEQUENCE [LARGE SCALE GENOMIC DNA]</scope>
    <source>
        <strain evidence="1 2">AWRI1631</strain>
    </source>
</reference>
<comment type="caution">
    <text evidence="1">The sequence shown here is derived from an EMBL/GenBank/DDBJ whole genome shotgun (WGS) entry which is preliminary data.</text>
</comment>
<proteinExistence type="predicted"/>
<dbReference type="EMBL" id="ABSV01001017">
    <property type="protein sequence ID" value="EDZ71890.1"/>
    <property type="molecule type" value="Genomic_DNA"/>
</dbReference>
<sequence>MGSKRTYVAKKTVTHVLYCVPTRWISLDRPATSALPIFDLSRLERKYSIPIRGIKYISILRKTRFSIGWEGEGMPSSSVVVAIISRSVASSDFLSWLRLCKLASWPSSSWNVTSVAFSSDPSLVGDMKSTSSTKCLGDSIVNLLLI</sequence>
<dbReference type="Proteomes" id="UP000008988">
    <property type="component" value="Unassembled WGS sequence"/>
</dbReference>